<feature type="region of interest" description="Disordered" evidence="1">
    <location>
        <begin position="142"/>
        <end position="168"/>
    </location>
</feature>
<dbReference type="RefSeq" id="WP_072639307.1">
    <property type="nucleotide sequence ID" value="NZ_CP018228.1"/>
</dbReference>
<organism evidence="2 3">
    <name type="scientific">Rhizobium leguminosarum</name>
    <dbReference type="NCBI Taxonomy" id="384"/>
    <lineage>
        <taxon>Bacteria</taxon>
        <taxon>Pseudomonadati</taxon>
        <taxon>Pseudomonadota</taxon>
        <taxon>Alphaproteobacteria</taxon>
        <taxon>Hyphomicrobiales</taxon>
        <taxon>Rhizobiaceae</taxon>
        <taxon>Rhizobium/Agrobacterium group</taxon>
        <taxon>Rhizobium</taxon>
    </lineage>
</organism>
<feature type="region of interest" description="Disordered" evidence="1">
    <location>
        <begin position="1"/>
        <end position="38"/>
    </location>
</feature>
<reference evidence="2 3" key="1">
    <citation type="submission" date="2016-11" db="EMBL/GenBank/DDBJ databases">
        <title>Rhizobium leguminosarum bv. viciae strain Vaf12 isolated from Vavilovia formosa root nodules from Russia, Dagestan.</title>
        <authorList>
            <person name="Kimeklis A."/>
        </authorList>
    </citation>
    <scope>NUCLEOTIDE SEQUENCE [LARGE SCALE GENOMIC DNA]</scope>
    <source>
        <strain evidence="2 3">Vaf-108</strain>
    </source>
</reference>
<evidence type="ECO:0000256" key="1">
    <source>
        <dbReference type="SAM" id="MobiDB-lite"/>
    </source>
</evidence>
<dbReference type="Proteomes" id="UP000183050">
    <property type="component" value="Chromosome"/>
</dbReference>
<name>A0A1L3ZBB7_RHILE</name>
<protein>
    <submittedName>
        <fullName evidence="2">Uncharacterized protein</fullName>
    </submittedName>
</protein>
<dbReference type="EMBL" id="CP018228">
    <property type="protein sequence ID" value="API52861.1"/>
    <property type="molecule type" value="Genomic_DNA"/>
</dbReference>
<accession>A0A1L3ZBB7</accession>
<feature type="compositionally biased region" description="Low complexity" evidence="1">
    <location>
        <begin position="11"/>
        <end position="22"/>
    </location>
</feature>
<evidence type="ECO:0000313" key="3">
    <source>
        <dbReference type="Proteomes" id="UP000183050"/>
    </source>
</evidence>
<sequence length="168" mass="18870">MTDETEQQPARRGSGVRSSLRLEPVRENTRSRKRKGGQIADKFHIEAHNIPTGTSYEWKTLSVFGKEDPSYNVLLREQGWEPVDASRHPELVAEGHSGPIVRDGLMLMERPIELTQEAQAEDRASAAEVLNVKKQQILGEAPAGTLPREAPNLKNYNRTTYESLPIDQ</sequence>
<dbReference type="AlphaFoldDB" id="A0A1L3ZBB7"/>
<gene>
    <name evidence="2" type="ORF">BMW22_15660</name>
</gene>
<proteinExistence type="predicted"/>
<evidence type="ECO:0000313" key="2">
    <source>
        <dbReference type="EMBL" id="API52861.1"/>
    </source>
</evidence>